<dbReference type="GO" id="GO:0010181">
    <property type="term" value="F:FMN binding"/>
    <property type="evidence" value="ECO:0007669"/>
    <property type="project" value="InterPro"/>
</dbReference>
<proteinExistence type="predicted"/>
<dbReference type="InterPro" id="IPR029039">
    <property type="entry name" value="Flavoprotein-like_sf"/>
</dbReference>
<protein>
    <recommendedName>
        <fullName evidence="2">Flavodoxin-like domain-containing protein</fullName>
    </recommendedName>
</protein>
<dbReference type="EMBL" id="CP035493">
    <property type="protein sequence ID" value="QAY70492.1"/>
    <property type="molecule type" value="Genomic_DNA"/>
</dbReference>
<keyword evidence="4" id="KW-1185">Reference proteome</keyword>
<dbReference type="Pfam" id="PF12724">
    <property type="entry name" value="Flavodoxin_5"/>
    <property type="match status" value="1"/>
</dbReference>
<dbReference type="PANTHER" id="PTHR38030:SF2">
    <property type="entry name" value="PROTOPORPHYRINOGEN IX DEHYDROGENASE [QUINONE]"/>
    <property type="match status" value="1"/>
</dbReference>
<dbReference type="InterPro" id="IPR026816">
    <property type="entry name" value="Flavodoxin_dom"/>
</dbReference>
<dbReference type="GO" id="GO:0070819">
    <property type="term" value="F:menaquinone-dependent protoporphyrinogen oxidase activity"/>
    <property type="evidence" value="ECO:0007669"/>
    <property type="project" value="TreeGrafter"/>
</dbReference>
<reference evidence="3 4" key="1">
    <citation type="submission" date="2019-01" db="EMBL/GenBank/DDBJ databases">
        <title>Genome sequencing of strain FW10M-9.</title>
        <authorList>
            <person name="Heo J."/>
            <person name="Kim S.-J."/>
            <person name="Kim J.-S."/>
            <person name="Hong S.-B."/>
            <person name="Kwon S.-W."/>
        </authorList>
    </citation>
    <scope>NUCLEOTIDE SEQUENCE [LARGE SCALE GENOMIC DNA]</scope>
    <source>
        <strain evidence="3 4">FW10M-9</strain>
    </source>
</reference>
<evidence type="ECO:0000313" key="3">
    <source>
        <dbReference type="EMBL" id="QAY70492.1"/>
    </source>
</evidence>
<dbReference type="Proteomes" id="UP000292118">
    <property type="component" value="Chromosome"/>
</dbReference>
<dbReference type="InterPro" id="IPR052200">
    <property type="entry name" value="Protoporphyrinogen_IX_DH"/>
</dbReference>
<feature type="compositionally biased region" description="Low complexity" evidence="1">
    <location>
        <begin position="1"/>
        <end position="10"/>
    </location>
</feature>
<dbReference type="Gene3D" id="3.40.50.360">
    <property type="match status" value="1"/>
</dbReference>
<gene>
    <name evidence="3" type="ORF">ET471_11005</name>
</gene>
<evidence type="ECO:0000313" key="4">
    <source>
        <dbReference type="Proteomes" id="UP000292118"/>
    </source>
</evidence>
<dbReference type="OrthoDB" id="129384at2"/>
<feature type="region of interest" description="Disordered" evidence="1">
    <location>
        <begin position="1"/>
        <end position="24"/>
    </location>
</feature>
<dbReference type="KEGG" id="xya:ET471_11005"/>
<dbReference type="InterPro" id="IPR008254">
    <property type="entry name" value="Flavodoxin/NO_synth"/>
</dbReference>
<sequence>MTARATTGTTRTDRRAGTIEDPPAEGAPVRAAVVVASKHGTTLEIGRRVARALGADVPVLDLAEDQHPDLAAYDTVVLGTAIYAGQPRAHMKAFAQIADLDEKRLGLFVSGMVPADGAREEELAAAYPPALRDRATAAAFLGGSFQFDKLNRFERFVVKRVAKATADVDAIDDRAIDRFARELVAA</sequence>
<dbReference type="AlphaFoldDB" id="A0A4P6F4C7"/>
<dbReference type="SUPFAM" id="SSF52218">
    <property type="entry name" value="Flavoproteins"/>
    <property type="match status" value="1"/>
</dbReference>
<feature type="domain" description="Flavodoxin-like" evidence="2">
    <location>
        <begin position="31"/>
        <end position="184"/>
    </location>
</feature>
<accession>A0A4P6F4C7</accession>
<dbReference type="GO" id="GO:0006783">
    <property type="term" value="P:heme biosynthetic process"/>
    <property type="evidence" value="ECO:0007669"/>
    <property type="project" value="TreeGrafter"/>
</dbReference>
<dbReference type="PANTHER" id="PTHR38030">
    <property type="entry name" value="PROTOPORPHYRINOGEN IX DEHYDROGENASE [MENAQUINONE]"/>
    <property type="match status" value="1"/>
</dbReference>
<evidence type="ECO:0000259" key="2">
    <source>
        <dbReference type="PROSITE" id="PS50902"/>
    </source>
</evidence>
<evidence type="ECO:0000256" key="1">
    <source>
        <dbReference type="SAM" id="MobiDB-lite"/>
    </source>
</evidence>
<organism evidence="3 4">
    <name type="scientific">Xylanimonas protaetiae</name>
    <dbReference type="NCBI Taxonomy" id="2509457"/>
    <lineage>
        <taxon>Bacteria</taxon>
        <taxon>Bacillati</taxon>
        <taxon>Actinomycetota</taxon>
        <taxon>Actinomycetes</taxon>
        <taxon>Micrococcales</taxon>
        <taxon>Promicromonosporaceae</taxon>
        <taxon>Xylanimonas</taxon>
    </lineage>
</organism>
<name>A0A4P6F4C7_9MICO</name>
<dbReference type="PROSITE" id="PS50902">
    <property type="entry name" value="FLAVODOXIN_LIKE"/>
    <property type="match status" value="1"/>
</dbReference>